<evidence type="ECO:0000313" key="2">
    <source>
        <dbReference type="Proteomes" id="UP001497382"/>
    </source>
</evidence>
<comment type="caution">
    <text evidence="1">The sequence shown here is derived from an EMBL/GenBank/DDBJ whole genome shotgun (WGS) entry which is preliminary data.</text>
</comment>
<gene>
    <name evidence="1" type="ORF">LARSCL_LOCUS11119</name>
</gene>
<dbReference type="EMBL" id="CAXIEN010000135">
    <property type="protein sequence ID" value="CAL1280702.1"/>
    <property type="molecule type" value="Genomic_DNA"/>
</dbReference>
<proteinExistence type="predicted"/>
<name>A0AAV2A9M7_9ARAC</name>
<keyword evidence="2" id="KW-1185">Reference proteome</keyword>
<protein>
    <submittedName>
        <fullName evidence="1">Uncharacterized protein</fullName>
    </submittedName>
</protein>
<dbReference type="Proteomes" id="UP001497382">
    <property type="component" value="Unassembled WGS sequence"/>
</dbReference>
<reference evidence="1 2" key="1">
    <citation type="submission" date="2024-04" db="EMBL/GenBank/DDBJ databases">
        <authorList>
            <person name="Rising A."/>
            <person name="Reimegard J."/>
            <person name="Sonavane S."/>
            <person name="Akerstrom W."/>
            <person name="Nylinder S."/>
            <person name="Hedman E."/>
            <person name="Kallberg Y."/>
        </authorList>
    </citation>
    <scope>NUCLEOTIDE SEQUENCE [LARGE SCALE GENOMIC DNA]</scope>
</reference>
<accession>A0AAV2A9M7</accession>
<sequence>MEQNCERSEIFFREKGNTRKTAKKFQNLKRKVKLLLLLFYKRSLVAVFCRVLPKFSFTFLAARDIRKLKWNEARSRNETKRKKKYLE</sequence>
<dbReference type="AlphaFoldDB" id="A0AAV2A9M7"/>
<organism evidence="1 2">
    <name type="scientific">Larinioides sclopetarius</name>
    <dbReference type="NCBI Taxonomy" id="280406"/>
    <lineage>
        <taxon>Eukaryota</taxon>
        <taxon>Metazoa</taxon>
        <taxon>Ecdysozoa</taxon>
        <taxon>Arthropoda</taxon>
        <taxon>Chelicerata</taxon>
        <taxon>Arachnida</taxon>
        <taxon>Araneae</taxon>
        <taxon>Araneomorphae</taxon>
        <taxon>Entelegynae</taxon>
        <taxon>Araneoidea</taxon>
        <taxon>Araneidae</taxon>
        <taxon>Larinioides</taxon>
    </lineage>
</organism>
<evidence type="ECO:0000313" key="1">
    <source>
        <dbReference type="EMBL" id="CAL1280702.1"/>
    </source>
</evidence>